<proteinExistence type="predicted"/>
<dbReference type="AlphaFoldDB" id="A0A315ATM6"/>
<dbReference type="EMBL" id="PJQY01000141">
    <property type="protein sequence ID" value="PQQ17636.1"/>
    <property type="molecule type" value="Genomic_DNA"/>
</dbReference>
<gene>
    <name evidence="1" type="ORF">Pyn_33268</name>
</gene>
<accession>A0A315ATM6</accession>
<name>A0A315ATM6_PRUYE</name>
<keyword evidence="2" id="KW-1185">Reference proteome</keyword>
<organism evidence="1 2">
    <name type="scientific">Prunus yedoensis var. nudiflora</name>
    <dbReference type="NCBI Taxonomy" id="2094558"/>
    <lineage>
        <taxon>Eukaryota</taxon>
        <taxon>Viridiplantae</taxon>
        <taxon>Streptophyta</taxon>
        <taxon>Embryophyta</taxon>
        <taxon>Tracheophyta</taxon>
        <taxon>Spermatophyta</taxon>
        <taxon>Magnoliopsida</taxon>
        <taxon>eudicotyledons</taxon>
        <taxon>Gunneridae</taxon>
        <taxon>Pentapetalae</taxon>
        <taxon>rosids</taxon>
        <taxon>fabids</taxon>
        <taxon>Rosales</taxon>
        <taxon>Rosaceae</taxon>
        <taxon>Amygdaloideae</taxon>
        <taxon>Amygdaleae</taxon>
        <taxon>Prunus</taxon>
    </lineage>
</organism>
<evidence type="ECO:0000313" key="2">
    <source>
        <dbReference type="Proteomes" id="UP000250321"/>
    </source>
</evidence>
<reference evidence="1 2" key="1">
    <citation type="submission" date="2018-02" db="EMBL/GenBank/DDBJ databases">
        <title>Draft genome of wild Prunus yedoensis var. nudiflora.</title>
        <authorList>
            <person name="Baek S."/>
            <person name="Kim J.-H."/>
            <person name="Choi K."/>
            <person name="Kim G.-B."/>
            <person name="Cho A."/>
            <person name="Jang H."/>
            <person name="Shin C.-H."/>
            <person name="Yu H.-J."/>
            <person name="Mun J.-H."/>
        </authorList>
    </citation>
    <scope>NUCLEOTIDE SEQUENCE [LARGE SCALE GENOMIC DNA]</scope>
    <source>
        <strain evidence="2">cv. Jeju island</strain>
        <tissue evidence="1">Leaf</tissue>
    </source>
</reference>
<protein>
    <submittedName>
        <fullName evidence="1">Uncharacterized protein</fullName>
    </submittedName>
</protein>
<sequence length="114" mass="12736">MLATSFGWLELAGLGAQIPMHVKKPWSLFCSSSFLDLSCHFISCIKGNLLEVGGQFEPIQTQLDSRWSLLKSFHSFLSSGSLFLSWIWRNLMGTIDLKDFSVLVSKETHGNPGK</sequence>
<evidence type="ECO:0000313" key="1">
    <source>
        <dbReference type="EMBL" id="PQQ17636.1"/>
    </source>
</evidence>
<dbReference type="Proteomes" id="UP000250321">
    <property type="component" value="Unassembled WGS sequence"/>
</dbReference>
<comment type="caution">
    <text evidence="1">The sequence shown here is derived from an EMBL/GenBank/DDBJ whole genome shotgun (WGS) entry which is preliminary data.</text>
</comment>